<accession>A0AB39V0C8</accession>
<dbReference type="RefSeq" id="WP_369602537.1">
    <property type="nucleotide sequence ID" value="NZ_CP154858.1"/>
</dbReference>
<feature type="transmembrane region" description="Helical" evidence="9">
    <location>
        <begin position="85"/>
        <end position="106"/>
    </location>
</feature>
<feature type="transmembrane region" description="Helical" evidence="9">
    <location>
        <begin position="364"/>
        <end position="382"/>
    </location>
</feature>
<feature type="transmembrane region" description="Helical" evidence="9">
    <location>
        <begin position="182"/>
        <end position="205"/>
    </location>
</feature>
<evidence type="ECO:0000256" key="2">
    <source>
        <dbReference type="ARBA" id="ARBA00022448"/>
    </source>
</evidence>
<gene>
    <name evidence="12" type="ORF">AAIA72_06170</name>
</gene>
<feature type="domain" description="RCK N-terminal" evidence="11">
    <location>
        <begin position="401"/>
        <end position="486"/>
    </location>
</feature>
<dbReference type="GO" id="GO:0005886">
    <property type="term" value="C:plasma membrane"/>
    <property type="evidence" value="ECO:0007669"/>
    <property type="project" value="UniProtKB-SubCell"/>
</dbReference>
<evidence type="ECO:0000313" key="12">
    <source>
        <dbReference type="EMBL" id="XDT73551.1"/>
    </source>
</evidence>
<comment type="subcellular location">
    <subcellularLocation>
        <location evidence="1">Cell membrane</location>
        <topology evidence="1">Multi-pass membrane protein</topology>
    </subcellularLocation>
</comment>
<dbReference type="Pfam" id="PF00999">
    <property type="entry name" value="Na_H_Exchanger"/>
    <property type="match status" value="1"/>
</dbReference>
<evidence type="ECO:0000256" key="7">
    <source>
        <dbReference type="ARBA" id="ARBA00023065"/>
    </source>
</evidence>
<evidence type="ECO:0000256" key="5">
    <source>
        <dbReference type="ARBA" id="ARBA00022692"/>
    </source>
</evidence>
<dbReference type="Gene3D" id="3.40.50.720">
    <property type="entry name" value="NAD(P)-binding Rossmann-like Domain"/>
    <property type="match status" value="1"/>
</dbReference>
<dbReference type="GO" id="GO:1902600">
    <property type="term" value="P:proton transmembrane transport"/>
    <property type="evidence" value="ECO:0007669"/>
    <property type="project" value="InterPro"/>
</dbReference>
<dbReference type="PANTHER" id="PTHR32507:SF0">
    <property type="entry name" value="NA(+)_H(+) ANTIPORTER 2-RELATED"/>
    <property type="match status" value="1"/>
</dbReference>
<reference evidence="12" key="1">
    <citation type="submission" date="2024-05" db="EMBL/GenBank/DDBJ databases">
        <title>Genome sequencing of novel strain.</title>
        <authorList>
            <person name="Ganbat D."/>
            <person name="Ganbat S."/>
            <person name="Lee S.-J."/>
        </authorList>
    </citation>
    <scope>NUCLEOTIDE SEQUENCE</scope>
    <source>
        <strain evidence="12">SMD15-11</strain>
    </source>
</reference>
<feature type="transmembrane region" description="Helical" evidence="9">
    <location>
        <begin position="159"/>
        <end position="176"/>
    </location>
</feature>
<dbReference type="InterPro" id="IPR038770">
    <property type="entry name" value="Na+/solute_symporter_sf"/>
</dbReference>
<organism evidence="12">
    <name type="scientific">Thermohahella caldifontis</name>
    <dbReference type="NCBI Taxonomy" id="3142973"/>
    <lineage>
        <taxon>Bacteria</taxon>
        <taxon>Pseudomonadati</taxon>
        <taxon>Pseudomonadota</taxon>
        <taxon>Gammaproteobacteria</taxon>
        <taxon>Oceanospirillales</taxon>
        <taxon>Hahellaceae</taxon>
        <taxon>Thermohahella</taxon>
    </lineage>
</organism>
<proteinExistence type="predicted"/>
<evidence type="ECO:0000256" key="4">
    <source>
        <dbReference type="ARBA" id="ARBA00022475"/>
    </source>
</evidence>
<keyword evidence="2" id="KW-0813">Transport</keyword>
<keyword evidence="8 9" id="KW-0472">Membrane</keyword>
<feature type="transmembrane region" description="Helical" evidence="9">
    <location>
        <begin position="217"/>
        <end position="237"/>
    </location>
</feature>
<keyword evidence="4" id="KW-1003">Cell membrane</keyword>
<protein>
    <submittedName>
        <fullName evidence="12">Sodium:proton antiporter</fullName>
    </submittedName>
</protein>
<dbReference type="InterPro" id="IPR006153">
    <property type="entry name" value="Cation/H_exchanger_TM"/>
</dbReference>
<evidence type="ECO:0000256" key="8">
    <source>
        <dbReference type="ARBA" id="ARBA00023136"/>
    </source>
</evidence>
<feature type="transmembrane region" description="Helical" evidence="9">
    <location>
        <begin position="52"/>
        <end position="73"/>
    </location>
</feature>
<dbReference type="Gene3D" id="1.20.1530.20">
    <property type="match status" value="1"/>
</dbReference>
<feature type="transmembrane region" description="Helical" evidence="9">
    <location>
        <begin position="29"/>
        <end position="46"/>
    </location>
</feature>
<dbReference type="InterPro" id="IPR036291">
    <property type="entry name" value="NAD(P)-bd_dom_sf"/>
</dbReference>
<dbReference type="InterPro" id="IPR003148">
    <property type="entry name" value="RCK_N"/>
</dbReference>
<dbReference type="Pfam" id="PF02254">
    <property type="entry name" value="TrkA_N"/>
    <property type="match status" value="1"/>
</dbReference>
<keyword evidence="3" id="KW-0050">Antiport</keyword>
<evidence type="ECO:0000256" key="1">
    <source>
        <dbReference type="ARBA" id="ARBA00004651"/>
    </source>
</evidence>
<dbReference type="PANTHER" id="PTHR32507">
    <property type="entry name" value="NA(+)/H(+) ANTIPORTER 1"/>
    <property type="match status" value="1"/>
</dbReference>
<dbReference type="KEGG" id="tcd:AAIA72_06170"/>
<feature type="domain" description="Cation/H+ exchanger transmembrane" evidence="10">
    <location>
        <begin position="17"/>
        <end position="389"/>
    </location>
</feature>
<dbReference type="EMBL" id="CP154858">
    <property type="protein sequence ID" value="XDT73551.1"/>
    <property type="molecule type" value="Genomic_DNA"/>
</dbReference>
<evidence type="ECO:0000256" key="6">
    <source>
        <dbReference type="ARBA" id="ARBA00022989"/>
    </source>
</evidence>
<evidence type="ECO:0000256" key="9">
    <source>
        <dbReference type="SAM" id="Phobius"/>
    </source>
</evidence>
<dbReference type="GO" id="GO:0015297">
    <property type="term" value="F:antiporter activity"/>
    <property type="evidence" value="ECO:0007669"/>
    <property type="project" value="UniProtKB-KW"/>
</dbReference>
<feature type="transmembrane region" description="Helical" evidence="9">
    <location>
        <begin position="118"/>
        <end position="139"/>
    </location>
</feature>
<feature type="transmembrane region" description="Helical" evidence="9">
    <location>
        <begin position="295"/>
        <end position="318"/>
    </location>
</feature>
<sequence>MSDQIALALILGFGVLAQYIAWRLRLPSILLLLISGFMLGPATGWLEPDRLFGEFLFPAVGMAVGVILFEGGLSLKLREVRATSGVVQGLVSAGILVTWVLASLLAKLTLGLDWSLAMLLGAILTVTGPTVVIPMLMMIRPKGRVNTIIKWEGILNDPIGALLAVLIYEAIVASNFTSATTVLISGFPITIVVGVVGGLIAGWIVAHAMKHHLVPEFLVNTFTLGMVVGLYTLSNLIQHESGLFSVTVMGIYLGNQKKVSIRNMVGFKEDLRVLLISSLFIILAARMRPEDLQQISAGSFVFLLLLILLVRPAAVYLSTLRSELPFKEKLFISALAPRGIVAAAVTSLFASQLIQLGVPGAEKLVPNMFFIIVGTILIYGLSARPLAKKLDLADEDPQGCVILGSNLFSRSLAKALMREKIPVLIIDAQWTAIKAARMEGIPTLLGNVLSDKVTQTIDYTGMGRFLALTPNLELNSLACIRFGDVFGLKEVYQLGEPQDKEKPEQWIPEDLSGHTLFGPQMSFAYITRRLHHGATIKRTPITKDFTFEQFKAQYADQEAAPLCVISESGKLTLFTTDRQVVPKPGQVLISLVGGV</sequence>
<keyword evidence="6 9" id="KW-1133">Transmembrane helix</keyword>
<keyword evidence="5 9" id="KW-0812">Transmembrane</keyword>
<feature type="transmembrane region" description="Helical" evidence="9">
    <location>
        <begin position="6"/>
        <end position="22"/>
    </location>
</feature>
<evidence type="ECO:0000259" key="10">
    <source>
        <dbReference type="Pfam" id="PF00999"/>
    </source>
</evidence>
<dbReference type="SUPFAM" id="SSF51735">
    <property type="entry name" value="NAD(P)-binding Rossmann-fold domains"/>
    <property type="match status" value="1"/>
</dbReference>
<keyword evidence="7" id="KW-0406">Ion transport</keyword>
<name>A0AB39V0C8_9GAMM</name>
<dbReference type="AlphaFoldDB" id="A0AB39V0C8"/>
<evidence type="ECO:0000259" key="11">
    <source>
        <dbReference type="Pfam" id="PF02254"/>
    </source>
</evidence>
<dbReference type="GO" id="GO:0006813">
    <property type="term" value="P:potassium ion transport"/>
    <property type="evidence" value="ECO:0007669"/>
    <property type="project" value="InterPro"/>
</dbReference>
<evidence type="ECO:0000256" key="3">
    <source>
        <dbReference type="ARBA" id="ARBA00022449"/>
    </source>
</evidence>